<proteinExistence type="predicted"/>
<comment type="caution">
    <text evidence="1">The sequence shown here is derived from an EMBL/GenBank/DDBJ whole genome shotgun (WGS) entry which is preliminary data.</text>
</comment>
<accession>A0ABP9TVI4</accession>
<dbReference type="EMBL" id="BAABMM010000051">
    <property type="protein sequence ID" value="GAA5253122.1"/>
    <property type="molecule type" value="Genomic_DNA"/>
</dbReference>
<gene>
    <name evidence="1" type="ORF">KNCP2_14120</name>
</gene>
<protein>
    <submittedName>
        <fullName evidence="1">Uncharacterized protein</fullName>
    </submittedName>
</protein>
<name>A0ABP9TVI4_9RICK</name>
<evidence type="ECO:0000313" key="2">
    <source>
        <dbReference type="Proteomes" id="UP001628124"/>
    </source>
</evidence>
<organism evidence="1 2">
    <name type="scientific">Candidatus Rickettsia kedanie</name>
    <dbReference type="NCBI Taxonomy" id="3115352"/>
    <lineage>
        <taxon>Bacteria</taxon>
        <taxon>Pseudomonadati</taxon>
        <taxon>Pseudomonadota</taxon>
        <taxon>Alphaproteobacteria</taxon>
        <taxon>Rickettsiales</taxon>
        <taxon>Rickettsiaceae</taxon>
        <taxon>Rickettsieae</taxon>
        <taxon>Rickettsia</taxon>
        <taxon>spotted fever group</taxon>
    </lineage>
</organism>
<reference evidence="1 2" key="1">
    <citation type="journal article" date="2024" name="Microbiol. Immunol.">
        <title>Discovery of a novel spotted fever group Rickettsia, 'Candidatus Rickettsia kedanie,' in unfed larval chigger mites, Leptotrombidium scutellare.</title>
        <authorList>
            <person name="Ogawa M."/>
            <person name="Matsutani M."/>
            <person name="Katayama T."/>
            <person name="Takada N."/>
            <person name="Noda S."/>
            <person name="Takahashi M."/>
            <person name="Kageyama D."/>
            <person name="Hanaoka N."/>
            <person name="Ebihara H."/>
        </authorList>
    </citation>
    <scope>NUCLEOTIDE SEQUENCE [LARGE SCALE GENOMIC DNA]</scope>
    <source>
        <strain evidence="1 2">KNCP2-13</strain>
    </source>
</reference>
<keyword evidence="2" id="KW-1185">Reference proteome</keyword>
<dbReference type="RefSeq" id="WP_412708718.1">
    <property type="nucleotide sequence ID" value="NZ_BAABMM010000051.1"/>
</dbReference>
<sequence length="72" mass="8024">MEVDKNTHIYLTTASTHLDNEGGRGAGSGDIDYTKTLEQSLKNALGKESNVHYLSMNDEKSIFEHIEKNTPK</sequence>
<evidence type="ECO:0000313" key="1">
    <source>
        <dbReference type="EMBL" id="GAA5253122.1"/>
    </source>
</evidence>
<dbReference type="Proteomes" id="UP001628124">
    <property type="component" value="Unassembled WGS sequence"/>
</dbReference>